<reference evidence="2" key="1">
    <citation type="submission" date="2015-10" db="EMBL/GenBank/DDBJ databases">
        <title>Comparative analysis of sym-gene organization in Rhizobium leguminosarum bv. viciae strains, isolated from different host plants and demonstrating clear differences in symbiotic specificity.</title>
        <authorList>
            <person name="Chirak E.R."/>
            <person name="Kimeklis A.K."/>
            <person name="Andronov E.E."/>
        </authorList>
    </citation>
    <scope>NUCLEOTIDE SEQUENCE</scope>
    <source>
        <strain evidence="2">Vaf12</strain>
    </source>
</reference>
<evidence type="ECO:0000256" key="1">
    <source>
        <dbReference type="SAM" id="MobiDB-lite"/>
    </source>
</evidence>
<feature type="region of interest" description="Disordered" evidence="1">
    <location>
        <begin position="1"/>
        <end position="23"/>
    </location>
</feature>
<organism evidence="2">
    <name type="scientific">Rhizobium leguminosarum bv. viciae</name>
    <dbReference type="NCBI Taxonomy" id="387"/>
    <lineage>
        <taxon>Bacteria</taxon>
        <taxon>Pseudomonadati</taxon>
        <taxon>Pseudomonadota</taxon>
        <taxon>Alphaproteobacteria</taxon>
        <taxon>Hyphomicrobiales</taxon>
        <taxon>Rhizobiaceae</taxon>
        <taxon>Rhizobium/Agrobacterium group</taxon>
        <taxon>Rhizobium</taxon>
    </lineage>
</organism>
<accession>A0A0U3ICK2</accession>
<dbReference type="EMBL" id="KT944070">
    <property type="protein sequence ID" value="ALU64627.1"/>
    <property type="molecule type" value="Genomic_DNA"/>
</dbReference>
<dbReference type="AlphaFoldDB" id="A0A0U3ICK2"/>
<name>A0A0U3ICK2_RHILV</name>
<sequence length="62" mass="6911">MPEMSRELTSLSADNKKPAKPVTACGHPCHHRITAAPRATAAHGFVKRRDVPEVFYSKHMKN</sequence>
<evidence type="ECO:0000313" key="2">
    <source>
        <dbReference type="EMBL" id="ALU64627.1"/>
    </source>
</evidence>
<protein>
    <submittedName>
        <fullName evidence="2">Uncharacterized protein</fullName>
    </submittedName>
</protein>
<proteinExistence type="predicted"/>